<dbReference type="AlphaFoldDB" id="A0A8S2TN98"/>
<feature type="non-terminal residue" evidence="2">
    <location>
        <position position="1"/>
    </location>
</feature>
<dbReference type="Proteomes" id="UP000681967">
    <property type="component" value="Unassembled WGS sequence"/>
</dbReference>
<comment type="caution">
    <text evidence="2">The sequence shown here is derived from an EMBL/GenBank/DDBJ whole genome shotgun (WGS) entry which is preliminary data.</text>
</comment>
<dbReference type="EMBL" id="CAJOBH010033582">
    <property type="protein sequence ID" value="CAF4290462.1"/>
    <property type="molecule type" value="Genomic_DNA"/>
</dbReference>
<protein>
    <submittedName>
        <fullName evidence="2">Uncharacterized protein</fullName>
    </submittedName>
</protein>
<evidence type="ECO:0000313" key="3">
    <source>
        <dbReference type="EMBL" id="CAF4417783.1"/>
    </source>
</evidence>
<evidence type="ECO:0000313" key="4">
    <source>
        <dbReference type="Proteomes" id="UP000681967"/>
    </source>
</evidence>
<reference evidence="2" key="1">
    <citation type="submission" date="2021-02" db="EMBL/GenBank/DDBJ databases">
        <authorList>
            <person name="Nowell W R."/>
        </authorList>
    </citation>
    <scope>NUCLEOTIDE SEQUENCE</scope>
</reference>
<name>A0A8S2TN98_9BILA</name>
<gene>
    <name evidence="2" type="ORF">BYL167_LOCUS27071</name>
    <name evidence="3" type="ORF">GIL414_LOCUS30937</name>
</gene>
<organism evidence="2 4">
    <name type="scientific">Rotaria magnacalcarata</name>
    <dbReference type="NCBI Taxonomy" id="392030"/>
    <lineage>
        <taxon>Eukaryota</taxon>
        <taxon>Metazoa</taxon>
        <taxon>Spiralia</taxon>
        <taxon>Gnathifera</taxon>
        <taxon>Rotifera</taxon>
        <taxon>Eurotatoria</taxon>
        <taxon>Bdelloidea</taxon>
        <taxon>Philodinida</taxon>
        <taxon>Philodinidae</taxon>
        <taxon>Rotaria</taxon>
    </lineage>
</organism>
<accession>A0A8S2TN98</accession>
<sequence length="37" mass="4031">EVSSSSVPNKHLKSTSSASTTPRTNVNEDESDLEFYS</sequence>
<dbReference type="EMBL" id="CAJOBJ010061019">
    <property type="protein sequence ID" value="CAF4417783.1"/>
    <property type="molecule type" value="Genomic_DNA"/>
</dbReference>
<dbReference type="Proteomes" id="UP000681720">
    <property type="component" value="Unassembled WGS sequence"/>
</dbReference>
<proteinExistence type="predicted"/>
<feature type="region of interest" description="Disordered" evidence="1">
    <location>
        <begin position="1"/>
        <end position="37"/>
    </location>
</feature>
<feature type="compositionally biased region" description="Acidic residues" evidence="1">
    <location>
        <begin position="27"/>
        <end position="37"/>
    </location>
</feature>
<feature type="compositionally biased region" description="Polar residues" evidence="1">
    <location>
        <begin position="1"/>
        <end position="25"/>
    </location>
</feature>
<evidence type="ECO:0000313" key="2">
    <source>
        <dbReference type="EMBL" id="CAF4290462.1"/>
    </source>
</evidence>
<evidence type="ECO:0000256" key="1">
    <source>
        <dbReference type="SAM" id="MobiDB-lite"/>
    </source>
</evidence>